<evidence type="ECO:0000313" key="1">
    <source>
        <dbReference type="EMBL" id="GIY99491.1"/>
    </source>
</evidence>
<keyword evidence="2" id="KW-1185">Reference proteome</keyword>
<name>A0AAV4XWN6_CAEEX</name>
<dbReference type="EMBL" id="BPLR01001051">
    <property type="protein sequence ID" value="GIY99491.1"/>
    <property type="molecule type" value="Genomic_DNA"/>
</dbReference>
<dbReference type="Proteomes" id="UP001054945">
    <property type="component" value="Unassembled WGS sequence"/>
</dbReference>
<dbReference type="AlphaFoldDB" id="A0AAV4XWN6"/>
<comment type="caution">
    <text evidence="1">The sequence shown here is derived from an EMBL/GenBank/DDBJ whole genome shotgun (WGS) entry which is preliminary data.</text>
</comment>
<proteinExistence type="predicted"/>
<accession>A0AAV4XWN6</accession>
<evidence type="ECO:0000313" key="2">
    <source>
        <dbReference type="Proteomes" id="UP001054945"/>
    </source>
</evidence>
<sequence>MVALAVNTVKLNIVRFGLLQLSSRLREYPEEKSNVPLGFRFPIELVLRREQSLFPSGWIGCCSVWKVSRYRYNKLQQVHEEW</sequence>
<gene>
    <name evidence="1" type="ORF">CEXT_41481</name>
</gene>
<reference evidence="1 2" key="1">
    <citation type="submission" date="2021-06" db="EMBL/GenBank/DDBJ databases">
        <title>Caerostris extrusa draft genome.</title>
        <authorList>
            <person name="Kono N."/>
            <person name="Arakawa K."/>
        </authorList>
    </citation>
    <scope>NUCLEOTIDE SEQUENCE [LARGE SCALE GENOMIC DNA]</scope>
</reference>
<organism evidence="1 2">
    <name type="scientific">Caerostris extrusa</name>
    <name type="common">Bark spider</name>
    <name type="synonym">Caerostris bankana</name>
    <dbReference type="NCBI Taxonomy" id="172846"/>
    <lineage>
        <taxon>Eukaryota</taxon>
        <taxon>Metazoa</taxon>
        <taxon>Ecdysozoa</taxon>
        <taxon>Arthropoda</taxon>
        <taxon>Chelicerata</taxon>
        <taxon>Arachnida</taxon>
        <taxon>Araneae</taxon>
        <taxon>Araneomorphae</taxon>
        <taxon>Entelegynae</taxon>
        <taxon>Araneoidea</taxon>
        <taxon>Araneidae</taxon>
        <taxon>Caerostris</taxon>
    </lineage>
</organism>
<protein>
    <submittedName>
        <fullName evidence="1">Uncharacterized protein</fullName>
    </submittedName>
</protein>